<dbReference type="Proteomes" id="UP001375240">
    <property type="component" value="Unassembled WGS sequence"/>
</dbReference>
<organism evidence="2 3">
    <name type="scientific">Orbilia brochopaga</name>
    <dbReference type="NCBI Taxonomy" id="3140254"/>
    <lineage>
        <taxon>Eukaryota</taxon>
        <taxon>Fungi</taxon>
        <taxon>Dikarya</taxon>
        <taxon>Ascomycota</taxon>
        <taxon>Pezizomycotina</taxon>
        <taxon>Orbiliomycetes</taxon>
        <taxon>Orbiliales</taxon>
        <taxon>Orbiliaceae</taxon>
        <taxon>Orbilia</taxon>
    </lineage>
</organism>
<evidence type="ECO:0000313" key="3">
    <source>
        <dbReference type="Proteomes" id="UP001375240"/>
    </source>
</evidence>
<sequence>MSDDGTLEKRGGYERWARKPELIEVDAGSPFLLSIPRRRKKTGQAAGRRDAASTDNRAEKTRITGKPPNCTAGKMPIGAAGVKSADDGVKRKRAPYGSAGGGKMKAPAAARVSKPKQKGALKGAAGKTVKGHGRKNGGR</sequence>
<reference evidence="2 3" key="1">
    <citation type="submission" date="2019-10" db="EMBL/GenBank/DDBJ databases">
        <authorList>
            <person name="Palmer J.M."/>
        </authorList>
    </citation>
    <scope>NUCLEOTIDE SEQUENCE [LARGE SCALE GENOMIC DNA]</scope>
    <source>
        <strain evidence="2 3">TWF696</strain>
    </source>
</reference>
<proteinExistence type="predicted"/>
<protein>
    <submittedName>
        <fullName evidence="2">Uncharacterized protein</fullName>
    </submittedName>
</protein>
<dbReference type="AlphaFoldDB" id="A0AAV9V3Y4"/>
<accession>A0AAV9V3Y4</accession>
<feature type="compositionally biased region" description="Basic residues" evidence="1">
    <location>
        <begin position="129"/>
        <end position="139"/>
    </location>
</feature>
<name>A0AAV9V3Y4_9PEZI</name>
<evidence type="ECO:0000256" key="1">
    <source>
        <dbReference type="SAM" id="MobiDB-lite"/>
    </source>
</evidence>
<gene>
    <name evidence="2" type="ORF">TWF696_003723</name>
</gene>
<keyword evidence="3" id="KW-1185">Reference proteome</keyword>
<comment type="caution">
    <text evidence="2">The sequence shown here is derived from an EMBL/GenBank/DDBJ whole genome shotgun (WGS) entry which is preliminary data.</text>
</comment>
<feature type="compositionally biased region" description="Basic and acidic residues" evidence="1">
    <location>
        <begin position="47"/>
        <end position="62"/>
    </location>
</feature>
<feature type="region of interest" description="Disordered" evidence="1">
    <location>
        <begin position="34"/>
        <end position="139"/>
    </location>
</feature>
<evidence type="ECO:0000313" key="2">
    <source>
        <dbReference type="EMBL" id="KAK6354581.1"/>
    </source>
</evidence>
<dbReference type="EMBL" id="JAVHNQ010000002">
    <property type="protein sequence ID" value="KAK6354581.1"/>
    <property type="molecule type" value="Genomic_DNA"/>
</dbReference>